<feature type="region of interest" description="Disordered" evidence="1">
    <location>
        <begin position="46"/>
        <end position="69"/>
    </location>
</feature>
<proteinExistence type="predicted"/>
<protein>
    <submittedName>
        <fullName evidence="2">Unannotated protein</fullName>
    </submittedName>
</protein>
<evidence type="ECO:0000313" key="2">
    <source>
        <dbReference type="EMBL" id="CAB4920729.1"/>
    </source>
</evidence>
<organism evidence="2">
    <name type="scientific">freshwater metagenome</name>
    <dbReference type="NCBI Taxonomy" id="449393"/>
    <lineage>
        <taxon>unclassified sequences</taxon>
        <taxon>metagenomes</taxon>
        <taxon>ecological metagenomes</taxon>
    </lineage>
</organism>
<evidence type="ECO:0000256" key="1">
    <source>
        <dbReference type="SAM" id="MobiDB-lite"/>
    </source>
</evidence>
<name>A0A6J7HWA2_9ZZZZ</name>
<gene>
    <name evidence="2" type="ORF">UFOPK3564_01816</name>
</gene>
<sequence length="69" mass="7373">MRVRTDGSVDVPGGPVGTTRVRRAAAPRANMRSCLLLVPGARPPHPVRSAGWASRARPSCVRRRTTGGR</sequence>
<dbReference type="AlphaFoldDB" id="A0A6J7HWA2"/>
<dbReference type="EMBL" id="CAFBMK010000104">
    <property type="protein sequence ID" value="CAB4920729.1"/>
    <property type="molecule type" value="Genomic_DNA"/>
</dbReference>
<reference evidence="2" key="1">
    <citation type="submission" date="2020-05" db="EMBL/GenBank/DDBJ databases">
        <authorList>
            <person name="Chiriac C."/>
            <person name="Salcher M."/>
            <person name="Ghai R."/>
            <person name="Kavagutti S V."/>
        </authorList>
    </citation>
    <scope>NUCLEOTIDE SEQUENCE</scope>
</reference>
<feature type="compositionally biased region" description="Basic residues" evidence="1">
    <location>
        <begin position="60"/>
        <end position="69"/>
    </location>
</feature>
<accession>A0A6J7HWA2</accession>